<evidence type="ECO:0000256" key="1">
    <source>
        <dbReference type="SAM" id="SignalP"/>
    </source>
</evidence>
<reference evidence="2" key="1">
    <citation type="submission" date="2020-05" db="EMBL/GenBank/DDBJ databases">
        <authorList>
            <person name="Delgado-Blas J."/>
        </authorList>
    </citation>
    <scope>NUCLEOTIDE SEQUENCE</scope>
    <source>
        <strain evidence="2">BB1454</strain>
    </source>
</reference>
<dbReference type="EMBL" id="CAHPSC010000036">
    <property type="protein sequence ID" value="CAB5697630.1"/>
    <property type="molecule type" value="Genomic_DNA"/>
</dbReference>
<dbReference type="InterPro" id="IPR021844">
    <property type="entry name" value="Integr_conj_element_PFL4704"/>
</dbReference>
<keyword evidence="1" id="KW-0732">Signal</keyword>
<dbReference type="NCBIfam" id="TIGR03749">
    <property type="entry name" value="conj_TIGR03749"/>
    <property type="match status" value="1"/>
</dbReference>
<gene>
    <name evidence="2" type="ORF">GHA_02484</name>
</gene>
<proteinExistence type="predicted"/>
<dbReference type="RefSeq" id="WP_234688358.1">
    <property type="nucleotide sequence ID" value="NZ_CAHPSC010000036.1"/>
</dbReference>
<name>A0AA35D7Z9_9BURK</name>
<feature type="signal peptide" evidence="1">
    <location>
        <begin position="1"/>
        <end position="22"/>
    </location>
</feature>
<feature type="chain" id="PRO_5041390207" evidence="1">
    <location>
        <begin position="23"/>
        <end position="344"/>
    </location>
</feature>
<dbReference type="Pfam" id="PF11920">
    <property type="entry name" value="DUF3438"/>
    <property type="match status" value="1"/>
</dbReference>
<protein>
    <submittedName>
        <fullName evidence="2">Integrating conjugative element protein, PFL_4704 family</fullName>
    </submittedName>
</protein>
<evidence type="ECO:0000313" key="2">
    <source>
        <dbReference type="EMBL" id="CAB5697630.1"/>
    </source>
</evidence>
<comment type="caution">
    <text evidence="2">The sequence shown here is derived from an EMBL/GenBank/DDBJ whole genome shotgun (WGS) entry which is preliminary data.</text>
</comment>
<dbReference type="AlphaFoldDB" id="A0AA35D7Z9"/>
<accession>A0AA35D7Z9</accession>
<evidence type="ECO:0000313" key="3">
    <source>
        <dbReference type="Proteomes" id="UP000834458"/>
    </source>
</evidence>
<sequence>MHQQRLIWLLAASFWLSQASLAQQVQPLAASDDAPELIGGQQQAAPSVDLGQTNSTVRRSTAATGAPGTTTVAGMSLPAPLATASTARAAAARAQLRPVPAAPVSGPIERAVFAREPVRVSLEVDQERLITLPADALLHVPNDMDAVARIESIGGTIYVTALVAFEPIRIIAELVDSGQQIPIDLVAQAPAKGAKRSSARELQVAVMEPASVPNPTVSPAPEPPPVDMVELTRHAARQLYAPRRLAVATAGVTQVAVQTNPIPGLLRGTSVEAVPLGQWRSANLSVTAVRITNLSRFALEIPLEQVRGRWIAATAQHGRIGPAGSDTDTTAIYLVCERSFESCL</sequence>
<dbReference type="Proteomes" id="UP000834458">
    <property type="component" value="Unassembled WGS sequence"/>
</dbReference>
<organism evidence="2 3">
    <name type="scientific">Comamonas aquatica</name>
    <dbReference type="NCBI Taxonomy" id="225991"/>
    <lineage>
        <taxon>Bacteria</taxon>
        <taxon>Pseudomonadati</taxon>
        <taxon>Pseudomonadota</taxon>
        <taxon>Betaproteobacteria</taxon>
        <taxon>Burkholderiales</taxon>
        <taxon>Comamonadaceae</taxon>
        <taxon>Comamonas</taxon>
    </lineage>
</organism>